<dbReference type="EMBL" id="JBHRSL010000002">
    <property type="protein sequence ID" value="MFC3050668.1"/>
    <property type="molecule type" value="Genomic_DNA"/>
</dbReference>
<dbReference type="EC" id="1.13.12.-" evidence="6"/>
<dbReference type="InterPro" id="IPR013785">
    <property type="entry name" value="Aldolase_TIM"/>
</dbReference>
<evidence type="ECO:0000256" key="3">
    <source>
        <dbReference type="ARBA" id="ARBA00022643"/>
    </source>
</evidence>
<evidence type="ECO:0000313" key="6">
    <source>
        <dbReference type="EMBL" id="MFC3050668.1"/>
    </source>
</evidence>
<keyword evidence="4 6" id="KW-0560">Oxidoreductase</keyword>
<reference evidence="7" key="1">
    <citation type="journal article" date="2019" name="Int. J. Syst. Evol. Microbiol.">
        <title>The Global Catalogue of Microorganisms (GCM) 10K type strain sequencing project: providing services to taxonomists for standard genome sequencing and annotation.</title>
        <authorList>
            <consortium name="The Broad Institute Genomics Platform"/>
            <consortium name="The Broad Institute Genome Sequencing Center for Infectious Disease"/>
            <person name="Wu L."/>
            <person name="Ma J."/>
        </authorList>
    </citation>
    <scope>NUCLEOTIDE SEQUENCE [LARGE SCALE GENOMIC DNA]</scope>
    <source>
        <strain evidence="7">KCTC 62164</strain>
    </source>
</reference>
<proteinExistence type="inferred from homology"/>
<keyword evidence="7" id="KW-1185">Reference proteome</keyword>
<keyword evidence="5" id="KW-0503">Monooxygenase</keyword>
<evidence type="ECO:0000256" key="4">
    <source>
        <dbReference type="ARBA" id="ARBA00023002"/>
    </source>
</evidence>
<dbReference type="RefSeq" id="WP_194212836.1">
    <property type="nucleotide sequence ID" value="NZ_CP061205.1"/>
</dbReference>
<accession>A0ABV7D0Y9</accession>
<keyword evidence="2" id="KW-0285">Flavoprotein</keyword>
<dbReference type="Pfam" id="PF03060">
    <property type="entry name" value="NMO"/>
    <property type="match status" value="1"/>
</dbReference>
<evidence type="ECO:0000256" key="1">
    <source>
        <dbReference type="ARBA" id="ARBA00009881"/>
    </source>
</evidence>
<keyword evidence="3" id="KW-0288">FMN</keyword>
<sequence>MTDAAYIEQKLSAMKARMRLPLIVAPMFLVSTPLMVTEACRAGIMGAFPAPNARTVNDLKNWLETIKTTLTAAEQAGEKPAPWAMNMVTHSSYSRMDDELALIAEYQPDMIITALGGPQKVVAPVHDYGGLVFADVNSPKYARKAVDAGADGLILICSGAGGHTGSYSHFAFIEEVRSFFDGPVILSGAIANARAIRAVEILGADFAYMGSTFIATPESMVVDDYRDMVVRCKMEGLTQSKAITGALGNWMNESLEKAGLSPEDMTQAARIDFSGTIADQKSWKNIWSAGQAIGQVTKVQPVREIIQQLISDYEAVLTAEKQMLDIRQNRIKAF</sequence>
<gene>
    <name evidence="6" type="ORF">ACFOKA_01995</name>
</gene>
<dbReference type="SUPFAM" id="SSF51412">
    <property type="entry name" value="Inosine monophosphate dehydrogenase (IMPDH)"/>
    <property type="match status" value="1"/>
</dbReference>
<dbReference type="GO" id="GO:0016491">
    <property type="term" value="F:oxidoreductase activity"/>
    <property type="evidence" value="ECO:0007669"/>
    <property type="project" value="UniProtKB-KW"/>
</dbReference>
<dbReference type="PANTHER" id="PTHR42747">
    <property type="entry name" value="NITRONATE MONOOXYGENASE-RELATED"/>
    <property type="match status" value="1"/>
</dbReference>
<evidence type="ECO:0000256" key="5">
    <source>
        <dbReference type="ARBA" id="ARBA00023033"/>
    </source>
</evidence>
<dbReference type="InterPro" id="IPR004136">
    <property type="entry name" value="NMO"/>
</dbReference>
<evidence type="ECO:0000256" key="2">
    <source>
        <dbReference type="ARBA" id="ARBA00022630"/>
    </source>
</evidence>
<protein>
    <submittedName>
        <fullName evidence="6">NAD(P)H-dependent flavin oxidoreductase</fullName>
        <ecNumber evidence="6">1.13.12.-</ecNumber>
    </submittedName>
</protein>
<comment type="similarity">
    <text evidence="1">Belongs to the nitronate monooxygenase family. NMO class I subfamily.</text>
</comment>
<dbReference type="Gene3D" id="3.20.20.70">
    <property type="entry name" value="Aldolase class I"/>
    <property type="match status" value="1"/>
</dbReference>
<evidence type="ECO:0000313" key="7">
    <source>
        <dbReference type="Proteomes" id="UP001595444"/>
    </source>
</evidence>
<organism evidence="6 7">
    <name type="scientific">Kordiimonas pumila</name>
    <dbReference type="NCBI Taxonomy" id="2161677"/>
    <lineage>
        <taxon>Bacteria</taxon>
        <taxon>Pseudomonadati</taxon>
        <taxon>Pseudomonadota</taxon>
        <taxon>Alphaproteobacteria</taxon>
        <taxon>Kordiimonadales</taxon>
        <taxon>Kordiimonadaceae</taxon>
        <taxon>Kordiimonas</taxon>
    </lineage>
</organism>
<comment type="caution">
    <text evidence="6">The sequence shown here is derived from an EMBL/GenBank/DDBJ whole genome shotgun (WGS) entry which is preliminary data.</text>
</comment>
<name>A0ABV7D0Y9_9PROT</name>
<dbReference type="CDD" id="cd04730">
    <property type="entry name" value="NPD_like"/>
    <property type="match status" value="1"/>
</dbReference>
<dbReference type="PANTHER" id="PTHR42747:SF4">
    <property type="entry name" value="BLR1330 PROTEIN"/>
    <property type="match status" value="1"/>
</dbReference>
<dbReference type="Proteomes" id="UP001595444">
    <property type="component" value="Unassembled WGS sequence"/>
</dbReference>